<dbReference type="RefSeq" id="WP_028907284.1">
    <property type="nucleotide sequence ID" value="NZ_FNRF01000006.1"/>
</dbReference>
<dbReference type="EMBL" id="FNRF01000006">
    <property type="protein sequence ID" value="SEA89086.1"/>
    <property type="molecule type" value="Genomic_DNA"/>
</dbReference>
<reference evidence="3 4" key="1">
    <citation type="submission" date="2016-10" db="EMBL/GenBank/DDBJ databases">
        <authorList>
            <person name="de Groot N.N."/>
        </authorList>
    </citation>
    <scope>NUCLEOTIDE SEQUENCE [LARGE SCALE GENOMIC DNA]</scope>
    <source>
        <strain evidence="3 4">D31d</strain>
    </source>
</reference>
<evidence type="ECO:0000313" key="3">
    <source>
        <dbReference type="EMBL" id="SEA89086.1"/>
    </source>
</evidence>
<dbReference type="SUPFAM" id="SSF55874">
    <property type="entry name" value="ATPase domain of HSP90 chaperone/DNA topoisomerase II/histidine kinase"/>
    <property type="match status" value="1"/>
</dbReference>
<dbReference type="InterPro" id="IPR036890">
    <property type="entry name" value="HATPase_C_sf"/>
</dbReference>
<name>A0A1H4EVU0_XYLRU</name>
<organism evidence="3 4">
    <name type="scientific">Xylanibacter ruminicola</name>
    <name type="common">Prevotella ruminicola</name>
    <dbReference type="NCBI Taxonomy" id="839"/>
    <lineage>
        <taxon>Bacteria</taxon>
        <taxon>Pseudomonadati</taxon>
        <taxon>Bacteroidota</taxon>
        <taxon>Bacteroidia</taxon>
        <taxon>Bacteroidales</taxon>
        <taxon>Prevotellaceae</taxon>
        <taxon>Xylanibacter</taxon>
    </lineage>
</organism>
<evidence type="ECO:0000256" key="1">
    <source>
        <dbReference type="ARBA" id="ARBA00022527"/>
    </source>
</evidence>
<dbReference type="PANTHER" id="PTHR35526:SF3">
    <property type="entry name" value="ANTI-SIGMA-F FACTOR RSBW"/>
    <property type="match status" value="1"/>
</dbReference>
<dbReference type="Pfam" id="PF13581">
    <property type="entry name" value="HATPase_c_2"/>
    <property type="match status" value="1"/>
</dbReference>
<dbReference type="GO" id="GO:0004674">
    <property type="term" value="F:protein serine/threonine kinase activity"/>
    <property type="evidence" value="ECO:0007669"/>
    <property type="project" value="UniProtKB-KW"/>
</dbReference>
<gene>
    <name evidence="3" type="ORF">SAMN05216462_3001</name>
</gene>
<dbReference type="InterPro" id="IPR050267">
    <property type="entry name" value="Anti-sigma-factor_SerPK"/>
</dbReference>
<dbReference type="InterPro" id="IPR003594">
    <property type="entry name" value="HATPase_dom"/>
</dbReference>
<dbReference type="Gene3D" id="3.30.565.10">
    <property type="entry name" value="Histidine kinase-like ATPase, C-terminal domain"/>
    <property type="match status" value="1"/>
</dbReference>
<protein>
    <submittedName>
        <fullName evidence="3">Serine/threonine-protein kinase RsbW</fullName>
    </submittedName>
</protein>
<sequence length="137" mass="15565">MKKEIKIKNQVGELEKVNAFIEEIGEELQLDMELLMNLNLVMEEMVSNVIFYAYPEGKTADIELSAECAGHTLTFVLSDKGREFDPTMKEDIDTATDPADRELGGLGIYIVKNIMNEVTYQRLEGKNLLTMKKDLED</sequence>
<accession>A0A1H4EVU0</accession>
<dbReference type="OrthoDB" id="9792240at2"/>
<keyword evidence="1" id="KW-0723">Serine/threonine-protein kinase</keyword>
<dbReference type="Proteomes" id="UP000182257">
    <property type="component" value="Unassembled WGS sequence"/>
</dbReference>
<proteinExistence type="predicted"/>
<evidence type="ECO:0000313" key="4">
    <source>
        <dbReference type="Proteomes" id="UP000182257"/>
    </source>
</evidence>
<evidence type="ECO:0000259" key="2">
    <source>
        <dbReference type="Pfam" id="PF13581"/>
    </source>
</evidence>
<keyword evidence="3" id="KW-0808">Transferase</keyword>
<dbReference type="PANTHER" id="PTHR35526">
    <property type="entry name" value="ANTI-SIGMA-F FACTOR RSBW-RELATED"/>
    <property type="match status" value="1"/>
</dbReference>
<feature type="domain" description="Histidine kinase/HSP90-like ATPase" evidence="2">
    <location>
        <begin position="11"/>
        <end position="133"/>
    </location>
</feature>
<dbReference type="CDD" id="cd16936">
    <property type="entry name" value="HATPase_RsbW-like"/>
    <property type="match status" value="1"/>
</dbReference>
<dbReference type="AlphaFoldDB" id="A0A1H4EVU0"/>
<keyword evidence="3" id="KW-0418">Kinase</keyword>